<feature type="domain" description="Glycosyltransferase RgtA/B/C/D-like" evidence="2">
    <location>
        <begin position="167"/>
        <end position="294"/>
    </location>
</feature>
<comment type="caution">
    <text evidence="4">The sequence shown here is derived from an EMBL/GenBank/DDBJ whole genome shotgun (WGS) entry which is preliminary data.</text>
</comment>
<feature type="transmembrane region" description="Helical" evidence="1">
    <location>
        <begin position="428"/>
        <end position="446"/>
    </location>
</feature>
<keyword evidence="5" id="KW-1185">Reference proteome</keyword>
<dbReference type="EMBL" id="NGLE02000001">
    <property type="protein sequence ID" value="MEI5995214.1"/>
    <property type="molecule type" value="Genomic_DNA"/>
</dbReference>
<evidence type="ECO:0000313" key="5">
    <source>
        <dbReference type="Proteomes" id="UP000195139"/>
    </source>
</evidence>
<dbReference type="AlphaFoldDB" id="A0A242CIR7"/>
<keyword evidence="1" id="KW-0812">Transmembrane</keyword>
<feature type="transmembrane region" description="Helical" evidence="1">
    <location>
        <begin position="162"/>
        <end position="183"/>
    </location>
</feature>
<evidence type="ECO:0000259" key="2">
    <source>
        <dbReference type="Pfam" id="PF13231"/>
    </source>
</evidence>
<dbReference type="Pfam" id="PF13231">
    <property type="entry name" value="PMT_2"/>
    <property type="match status" value="1"/>
</dbReference>
<evidence type="ECO:0000256" key="1">
    <source>
        <dbReference type="SAM" id="Phobius"/>
    </source>
</evidence>
<evidence type="ECO:0000313" key="4">
    <source>
        <dbReference type="EMBL" id="OTO10018.1"/>
    </source>
</evidence>
<feature type="transmembrane region" description="Helical" evidence="1">
    <location>
        <begin position="484"/>
        <end position="504"/>
    </location>
</feature>
<feature type="transmembrane region" description="Helical" evidence="1">
    <location>
        <begin position="286"/>
        <end position="304"/>
    </location>
</feature>
<reference evidence="3 5" key="2">
    <citation type="submission" date="2018-07" db="EMBL/GenBank/DDBJ databases">
        <title>The Genome Sequence of Enterococcus sp. DIV0659b.</title>
        <authorList>
            <consortium name="The Broad Institute Genomics Platform"/>
            <consortium name="The Broad Institute Genomic Center for Infectious Diseases"/>
            <person name="Earl A."/>
            <person name="Manson A."/>
            <person name="Schwartman J."/>
            <person name="Gilmore M."/>
            <person name="Abouelleil A."/>
            <person name="Cao P."/>
            <person name="Chapman S."/>
            <person name="Cusick C."/>
            <person name="Shea T."/>
            <person name="Young S."/>
            <person name="Neafsey D."/>
            <person name="Nusbaum C."/>
            <person name="Birren B."/>
        </authorList>
    </citation>
    <scope>NUCLEOTIDE SEQUENCE [LARGE SCALE GENOMIC DNA]</scope>
    <source>
        <strain evidence="3 5">4G2_DIV0659</strain>
    </source>
</reference>
<name>A0A242CIR7_9ENTE</name>
<dbReference type="Proteomes" id="UP000195139">
    <property type="component" value="Unassembled WGS sequence"/>
</dbReference>
<dbReference type="EMBL" id="NGLE01000001">
    <property type="protein sequence ID" value="OTO10018.1"/>
    <property type="molecule type" value="Genomic_DNA"/>
</dbReference>
<protein>
    <recommendedName>
        <fullName evidence="2">Glycosyltransferase RgtA/B/C/D-like domain-containing protein</fullName>
    </recommendedName>
</protein>
<feature type="transmembrane region" description="Helical" evidence="1">
    <location>
        <begin position="240"/>
        <end position="266"/>
    </location>
</feature>
<gene>
    <name evidence="4" type="ORF">A5880_000701</name>
    <name evidence="3" type="ORF">A5880_002804</name>
</gene>
<dbReference type="InterPro" id="IPR038731">
    <property type="entry name" value="RgtA/B/C-like"/>
</dbReference>
<dbReference type="STRING" id="1834181.A5880_000701"/>
<organism evidence="4">
    <name type="scientific">Candidatus Enterococcus mansonii</name>
    <dbReference type="NCBI Taxonomy" id="1834181"/>
    <lineage>
        <taxon>Bacteria</taxon>
        <taxon>Bacillati</taxon>
        <taxon>Bacillota</taxon>
        <taxon>Bacilli</taxon>
        <taxon>Lactobacillales</taxon>
        <taxon>Enterococcaceae</taxon>
        <taxon>Enterococcus</taxon>
    </lineage>
</organism>
<dbReference type="RefSeq" id="WP_086329626.1">
    <property type="nucleotide sequence ID" value="NZ_NGLE02000001.1"/>
</dbReference>
<sequence>MKKTMFSLLNYAFLLSILLTFYGSLRSSLLDISNINNKIWGGLLIFLCIISVILFSKSIRLYVKNICYKLFDFSKKHLSIITRISFVFIFMLQIIILYFIHVPIGWDVDAIHSSVTELIKHSPNSIASIYLSKNPNNSLFFFLMYFISQLGNFIHHSLGYSWLFWQLVNTIFMDIGFIFIFLAAKNLFNTKIAYISFYLALISLALSPWILVVYTDTIILPIISVIFWVYSLVKNKSNKIFSIILGILIAISYLLKPSSIVFLVAYAIVESIILITTHKKKHLKKAIVVSLLFFLSFTGTVTLFHTFEEHQSLIVLDKDKAKPWQHFIMMGLNGNGGFSETDTAAIISLPTQKEKIDYANSKIKERLKRYGFTGYTKFLFKKHIYNTDRGDFGWGIDGTAQVSEDSKNPIKNLLRDTYYQQGERVKTIRFFMHILWLITLIGLLFVTQKNFQDDDQDITLAVFKLSILGAFLYLLLFEGGRSRYLIQYLPIIYMLSANGFYFRFFTTDTNTLSNHK</sequence>
<feature type="transmembrane region" description="Helical" evidence="1">
    <location>
        <begin position="80"/>
        <end position="100"/>
    </location>
</feature>
<dbReference type="OrthoDB" id="5695313at2"/>
<keyword evidence="1" id="KW-0472">Membrane</keyword>
<feature type="transmembrane region" description="Helical" evidence="1">
    <location>
        <begin position="458"/>
        <end position="477"/>
    </location>
</feature>
<proteinExistence type="predicted"/>
<evidence type="ECO:0000313" key="3">
    <source>
        <dbReference type="EMBL" id="MEI5995214.1"/>
    </source>
</evidence>
<feature type="transmembrane region" description="Helical" evidence="1">
    <location>
        <begin position="192"/>
        <end position="211"/>
    </location>
</feature>
<feature type="transmembrane region" description="Helical" evidence="1">
    <location>
        <begin position="39"/>
        <end position="59"/>
    </location>
</feature>
<keyword evidence="1" id="KW-1133">Transmembrane helix</keyword>
<reference evidence="4" key="1">
    <citation type="submission" date="2017-05" db="EMBL/GenBank/DDBJ databases">
        <title>The Genome Sequence of Enterococcus sp. 4G2_DIV0659.</title>
        <authorList>
            <consortium name="The Broad Institute Genomics Platform"/>
            <consortium name="The Broad Institute Genomic Center for Infectious Diseases"/>
            <person name="Earl A."/>
            <person name="Manson A."/>
            <person name="Schwartman J."/>
            <person name="Gilmore M."/>
            <person name="Abouelleil A."/>
            <person name="Cao P."/>
            <person name="Chapman S."/>
            <person name="Cusick C."/>
            <person name="Shea T."/>
            <person name="Young S."/>
            <person name="Neafsey D."/>
            <person name="Nusbaum C."/>
            <person name="Birren B."/>
        </authorList>
    </citation>
    <scope>NUCLEOTIDE SEQUENCE [LARGE SCALE GENOMIC DNA]</scope>
    <source>
        <strain evidence="4">4G2_DIV0659</strain>
    </source>
</reference>
<accession>A0A242CIR7</accession>